<protein>
    <submittedName>
        <fullName evidence="1">Uncharacterized protein</fullName>
    </submittedName>
</protein>
<name>A0AC60P9Z4_IXOPE</name>
<sequence length="138" mass="14433">MEMKESASVPNFLRVSGHRATFVYRGLKRVCRRCQREGHLKAACNVPYCARCAAFGHDTVGCAASCGRCGAARTTVDCTQRRSYSAVAGCGLDDLPALTTASQTPKSQERPPTAPPPPPAATAATQGSGETPAPPSPQ</sequence>
<comment type="caution">
    <text evidence="1">The sequence shown here is derived from an EMBL/GenBank/DDBJ whole genome shotgun (WGS) entry which is preliminary data.</text>
</comment>
<accession>A0AC60P9Z4</accession>
<reference evidence="1 2" key="1">
    <citation type="journal article" date="2020" name="Cell">
        <title>Large-Scale Comparative Analyses of Tick Genomes Elucidate Their Genetic Diversity and Vector Capacities.</title>
        <authorList>
            <consortium name="Tick Genome and Microbiome Consortium (TIGMIC)"/>
            <person name="Jia N."/>
            <person name="Wang J."/>
            <person name="Shi W."/>
            <person name="Du L."/>
            <person name="Sun Y."/>
            <person name="Zhan W."/>
            <person name="Jiang J.F."/>
            <person name="Wang Q."/>
            <person name="Zhang B."/>
            <person name="Ji P."/>
            <person name="Bell-Sakyi L."/>
            <person name="Cui X.M."/>
            <person name="Yuan T.T."/>
            <person name="Jiang B.G."/>
            <person name="Yang W.F."/>
            <person name="Lam T.T."/>
            <person name="Chang Q.C."/>
            <person name="Ding S.J."/>
            <person name="Wang X.J."/>
            <person name="Zhu J.G."/>
            <person name="Ruan X.D."/>
            <person name="Zhao L."/>
            <person name="Wei J.T."/>
            <person name="Ye R.Z."/>
            <person name="Que T.C."/>
            <person name="Du C.H."/>
            <person name="Zhou Y.H."/>
            <person name="Cheng J.X."/>
            <person name="Dai P.F."/>
            <person name="Guo W.B."/>
            <person name="Han X.H."/>
            <person name="Huang E.J."/>
            <person name="Li L.F."/>
            <person name="Wei W."/>
            <person name="Gao Y.C."/>
            <person name="Liu J.Z."/>
            <person name="Shao H.Z."/>
            <person name="Wang X."/>
            <person name="Wang C.C."/>
            <person name="Yang T.C."/>
            <person name="Huo Q.B."/>
            <person name="Li W."/>
            <person name="Chen H.Y."/>
            <person name="Chen S.E."/>
            <person name="Zhou L.G."/>
            <person name="Ni X.B."/>
            <person name="Tian J.H."/>
            <person name="Sheng Y."/>
            <person name="Liu T."/>
            <person name="Pan Y.S."/>
            <person name="Xia L.Y."/>
            <person name="Li J."/>
            <person name="Zhao F."/>
            <person name="Cao W.C."/>
        </authorList>
    </citation>
    <scope>NUCLEOTIDE SEQUENCE [LARGE SCALE GENOMIC DNA]</scope>
    <source>
        <strain evidence="1">Iper-2018</strain>
    </source>
</reference>
<organism evidence="1 2">
    <name type="scientific">Ixodes persulcatus</name>
    <name type="common">Taiga tick</name>
    <dbReference type="NCBI Taxonomy" id="34615"/>
    <lineage>
        <taxon>Eukaryota</taxon>
        <taxon>Metazoa</taxon>
        <taxon>Ecdysozoa</taxon>
        <taxon>Arthropoda</taxon>
        <taxon>Chelicerata</taxon>
        <taxon>Arachnida</taxon>
        <taxon>Acari</taxon>
        <taxon>Parasitiformes</taxon>
        <taxon>Ixodida</taxon>
        <taxon>Ixodoidea</taxon>
        <taxon>Ixodidae</taxon>
        <taxon>Ixodinae</taxon>
        <taxon>Ixodes</taxon>
    </lineage>
</organism>
<proteinExistence type="predicted"/>
<evidence type="ECO:0000313" key="1">
    <source>
        <dbReference type="EMBL" id="KAG0416269.1"/>
    </source>
</evidence>
<dbReference type="Proteomes" id="UP000805193">
    <property type="component" value="Unassembled WGS sequence"/>
</dbReference>
<evidence type="ECO:0000313" key="2">
    <source>
        <dbReference type="Proteomes" id="UP000805193"/>
    </source>
</evidence>
<dbReference type="EMBL" id="JABSTQ010010964">
    <property type="protein sequence ID" value="KAG0416269.1"/>
    <property type="molecule type" value="Genomic_DNA"/>
</dbReference>
<keyword evidence="2" id="KW-1185">Reference proteome</keyword>
<gene>
    <name evidence="1" type="ORF">HPB47_006561</name>
</gene>